<evidence type="ECO:0000256" key="2">
    <source>
        <dbReference type="ARBA" id="ARBA00023315"/>
    </source>
</evidence>
<dbReference type="Proteomes" id="UP000256486">
    <property type="component" value="Unassembled WGS sequence"/>
</dbReference>
<keyword evidence="1 4" id="KW-0808">Transferase</keyword>
<dbReference type="InterPro" id="IPR050832">
    <property type="entry name" value="Bact_Acetyltransf"/>
</dbReference>
<evidence type="ECO:0000256" key="1">
    <source>
        <dbReference type="ARBA" id="ARBA00022679"/>
    </source>
</evidence>
<reference evidence="4 5" key="1">
    <citation type="submission" date="2017-04" db="EMBL/GenBank/DDBJ databases">
        <title>Comparative genome analysis of Subtercola boreus.</title>
        <authorList>
            <person name="Cho Y.-J."/>
            <person name="Cho A."/>
            <person name="Kim O.-S."/>
            <person name="Lee J.-I."/>
        </authorList>
    </citation>
    <scope>NUCLEOTIDE SEQUENCE [LARGE SCALE GENOMIC DNA]</scope>
    <source>
        <strain evidence="4 5">K300</strain>
    </source>
</reference>
<dbReference type="EMBL" id="NBWZ01000001">
    <property type="protein sequence ID" value="RFA08267.1"/>
    <property type="molecule type" value="Genomic_DNA"/>
</dbReference>
<dbReference type="AlphaFoldDB" id="A0A3E0VHC5"/>
<dbReference type="GO" id="GO:0016747">
    <property type="term" value="F:acyltransferase activity, transferring groups other than amino-acyl groups"/>
    <property type="evidence" value="ECO:0007669"/>
    <property type="project" value="InterPro"/>
</dbReference>
<evidence type="ECO:0000259" key="3">
    <source>
        <dbReference type="PROSITE" id="PS51186"/>
    </source>
</evidence>
<dbReference type="InterPro" id="IPR000182">
    <property type="entry name" value="GNAT_dom"/>
</dbReference>
<dbReference type="PROSITE" id="PS51186">
    <property type="entry name" value="GNAT"/>
    <property type="match status" value="1"/>
</dbReference>
<proteinExistence type="predicted"/>
<dbReference type="Pfam" id="PF00583">
    <property type="entry name" value="Acetyltransf_1"/>
    <property type="match status" value="1"/>
</dbReference>
<dbReference type="SUPFAM" id="SSF55729">
    <property type="entry name" value="Acyl-CoA N-acyltransferases (Nat)"/>
    <property type="match status" value="1"/>
</dbReference>
<accession>A0A3E0VHC5</accession>
<organism evidence="4 5">
    <name type="scientific">Subtercola boreus</name>
    <dbReference type="NCBI Taxonomy" id="120213"/>
    <lineage>
        <taxon>Bacteria</taxon>
        <taxon>Bacillati</taxon>
        <taxon>Actinomycetota</taxon>
        <taxon>Actinomycetes</taxon>
        <taxon>Micrococcales</taxon>
        <taxon>Microbacteriaceae</taxon>
        <taxon>Subtercola</taxon>
    </lineage>
</organism>
<dbReference type="PANTHER" id="PTHR43877">
    <property type="entry name" value="AMINOALKYLPHOSPHONATE N-ACETYLTRANSFERASE-RELATED-RELATED"/>
    <property type="match status" value="1"/>
</dbReference>
<dbReference type="Gene3D" id="3.40.630.30">
    <property type="match status" value="1"/>
</dbReference>
<gene>
    <name evidence="4" type="ORF">B7R54_02780</name>
</gene>
<feature type="domain" description="N-acetyltransferase" evidence="3">
    <location>
        <begin position="3"/>
        <end position="176"/>
    </location>
</feature>
<protein>
    <submittedName>
        <fullName evidence="4">GNAT family N-acetyltransferase</fullName>
    </submittedName>
</protein>
<evidence type="ECO:0000313" key="5">
    <source>
        <dbReference type="Proteomes" id="UP000256486"/>
    </source>
</evidence>
<dbReference type="PANTHER" id="PTHR43877:SF1">
    <property type="entry name" value="ACETYLTRANSFERASE"/>
    <property type="match status" value="1"/>
</dbReference>
<dbReference type="CDD" id="cd04301">
    <property type="entry name" value="NAT_SF"/>
    <property type="match status" value="1"/>
</dbReference>
<dbReference type="OrthoDB" id="143110at2"/>
<dbReference type="RefSeq" id="WP_116413681.1">
    <property type="nucleotide sequence ID" value="NZ_NBWZ01000001.1"/>
</dbReference>
<evidence type="ECO:0000313" key="4">
    <source>
        <dbReference type="EMBL" id="RFA08267.1"/>
    </source>
</evidence>
<keyword evidence="2" id="KW-0012">Acyltransferase</keyword>
<comment type="caution">
    <text evidence="4">The sequence shown here is derived from an EMBL/GenBank/DDBJ whole genome shotgun (WGS) entry which is preliminary data.</text>
</comment>
<keyword evidence="5" id="KW-1185">Reference proteome</keyword>
<name>A0A3E0VHC5_9MICO</name>
<dbReference type="PROSITE" id="PS51257">
    <property type="entry name" value="PROKAR_LIPOPROTEIN"/>
    <property type="match status" value="1"/>
</dbReference>
<dbReference type="InterPro" id="IPR016181">
    <property type="entry name" value="Acyl_CoA_acyltransferase"/>
</dbReference>
<sequence>MPVTYRQAGPADAARLSLVATATFVLACPPHTTAGGIQQHLAATLTEERFVEYLADEQRMLFLAEAEGLPVGYTMVILGPPTDTEVAAALTLSPTAELSKCYVVAGRHGQGIAAELMRLSVDAVKQRGASGIWLGVNNENARANRFYEKSGFRVVGTKSFFVGGEQESDFVRERAL</sequence>